<evidence type="ECO:0000313" key="3">
    <source>
        <dbReference type="Proteomes" id="UP000199138"/>
    </source>
</evidence>
<dbReference type="PROSITE" id="PS51257">
    <property type="entry name" value="PROKAR_LIPOPROTEIN"/>
    <property type="match status" value="1"/>
</dbReference>
<dbReference type="InterPro" id="IPR020018">
    <property type="entry name" value="Motility-assoc_lipoprot_GldH"/>
</dbReference>
<dbReference type="Proteomes" id="UP000199138">
    <property type="component" value="Unassembled WGS sequence"/>
</dbReference>
<organism evidence="2 3">
    <name type="scientific">Pustulibacterium marinum</name>
    <dbReference type="NCBI Taxonomy" id="1224947"/>
    <lineage>
        <taxon>Bacteria</taxon>
        <taxon>Pseudomonadati</taxon>
        <taxon>Bacteroidota</taxon>
        <taxon>Flavobacteriia</taxon>
        <taxon>Flavobacteriales</taxon>
        <taxon>Flavobacteriaceae</taxon>
        <taxon>Pustulibacterium</taxon>
    </lineage>
</organism>
<gene>
    <name evidence="2" type="ORF">SAMN05216480_101184</name>
</gene>
<dbReference type="STRING" id="1224947.SAMN05216480_101184"/>
<keyword evidence="1" id="KW-0732">Signal</keyword>
<protein>
    <submittedName>
        <fullName evidence="2">Gliding motility-associated lipoprotein GldH</fullName>
    </submittedName>
</protein>
<evidence type="ECO:0000313" key="2">
    <source>
        <dbReference type="EMBL" id="SFU27488.1"/>
    </source>
</evidence>
<proteinExistence type="predicted"/>
<evidence type="ECO:0000256" key="1">
    <source>
        <dbReference type="SAM" id="SignalP"/>
    </source>
</evidence>
<name>A0A1I7EUC2_9FLAO</name>
<keyword evidence="2" id="KW-0449">Lipoprotein</keyword>
<keyword evidence="3" id="KW-1185">Reference proteome</keyword>
<dbReference type="EMBL" id="FPBK01000001">
    <property type="protein sequence ID" value="SFU27488.1"/>
    <property type="molecule type" value="Genomic_DNA"/>
</dbReference>
<sequence>MLRNQIKFLLFSCLLGVVVSCDNATIYSETKAIEGTWNRNDTIQFHVQSPDTINPYNIFINLRNNEDYAYSNLYMIVEMEYPDGNVVSDTLQYEMAKPNGEFLGEGFTGLKENKLWYKGMNDGFVFPKSGDYTIDILQAMRKNGSVKGIIALDGVTDVGISIEKIAKE</sequence>
<dbReference type="AlphaFoldDB" id="A0A1I7EUC2"/>
<dbReference type="OrthoDB" id="982482at2"/>
<dbReference type="NCBIfam" id="TIGR03511">
    <property type="entry name" value="GldH_lipo"/>
    <property type="match status" value="1"/>
</dbReference>
<dbReference type="Pfam" id="PF14109">
    <property type="entry name" value="GldH_lipo"/>
    <property type="match status" value="1"/>
</dbReference>
<reference evidence="2 3" key="1">
    <citation type="submission" date="2016-10" db="EMBL/GenBank/DDBJ databases">
        <authorList>
            <person name="de Groot N.N."/>
        </authorList>
    </citation>
    <scope>NUCLEOTIDE SEQUENCE [LARGE SCALE GENOMIC DNA]</scope>
    <source>
        <strain evidence="2 3">CGMCC 1.12333</strain>
    </source>
</reference>
<feature type="chain" id="PRO_5011471003" evidence="1">
    <location>
        <begin position="25"/>
        <end position="168"/>
    </location>
</feature>
<dbReference type="RefSeq" id="WP_093021692.1">
    <property type="nucleotide sequence ID" value="NZ_FPBK01000001.1"/>
</dbReference>
<feature type="signal peptide" evidence="1">
    <location>
        <begin position="1"/>
        <end position="24"/>
    </location>
</feature>
<accession>A0A1I7EUC2</accession>